<dbReference type="CDD" id="cd00121">
    <property type="entry name" value="MATH"/>
    <property type="match status" value="1"/>
</dbReference>
<feature type="coiled-coil region" evidence="2">
    <location>
        <begin position="245"/>
        <end position="272"/>
    </location>
</feature>
<sequence length="275" mass="31946">MGNQLPKAYTFEIENFSKRNDPFKSPLFSFQNCNWCVMVYPKGYCTSKHMSVYLGVPDSPLRSRHWSRNTTFRFVIVNPSSVLKSKSLELYYVFNKQYPLLGFKTALHLSKLHENNFLVNDKLTIEVYIHVTYVDGGLDPPLLPQPVNVNGFQVLHSQVKSANWIFKTYPETALYIHPQDPQLKTAYMNILLRIYETLYYSPLEKLTDAELINVSKGLLDLTHAGFKLEWLREKLENVSVERKKLNSYQAQAQELGKQLKDLEMMMSNLKSSFNN</sequence>
<dbReference type="Gene3D" id="2.60.210.10">
    <property type="entry name" value="Apoptosis, Tumor Necrosis Factor Receptor Associated Protein 2, Chain A"/>
    <property type="match status" value="1"/>
</dbReference>
<reference evidence="4 5" key="1">
    <citation type="submission" date="2024-04" db="EMBL/GenBank/DDBJ databases">
        <title>Genome assembly C_amara_ONT_v2.</title>
        <authorList>
            <person name="Yant L."/>
            <person name="Moore C."/>
            <person name="Slenker M."/>
        </authorList>
    </citation>
    <scope>NUCLEOTIDE SEQUENCE [LARGE SCALE GENOMIC DNA]</scope>
    <source>
        <tissue evidence="4">Leaf</tissue>
    </source>
</reference>
<evidence type="ECO:0000259" key="3">
    <source>
        <dbReference type="PROSITE" id="PS50144"/>
    </source>
</evidence>
<dbReference type="AlphaFoldDB" id="A0ABD0ZA39"/>
<dbReference type="PANTHER" id="PTHR46236">
    <property type="entry name" value="TRAF-LIKE SUPERFAMILY PROTEIN"/>
    <property type="match status" value="1"/>
</dbReference>
<evidence type="ECO:0000256" key="2">
    <source>
        <dbReference type="SAM" id="Coils"/>
    </source>
</evidence>
<comment type="caution">
    <text evidence="4">The sequence shown here is derived from an EMBL/GenBank/DDBJ whole genome shotgun (WGS) entry which is preliminary data.</text>
</comment>
<dbReference type="SUPFAM" id="SSF49599">
    <property type="entry name" value="TRAF domain-like"/>
    <property type="match status" value="1"/>
</dbReference>
<dbReference type="Proteomes" id="UP001558713">
    <property type="component" value="Unassembled WGS sequence"/>
</dbReference>
<evidence type="ECO:0000313" key="4">
    <source>
        <dbReference type="EMBL" id="KAL1187979.1"/>
    </source>
</evidence>
<name>A0ABD0ZA39_CARAN</name>
<organism evidence="4 5">
    <name type="scientific">Cardamine amara subsp. amara</name>
    <dbReference type="NCBI Taxonomy" id="228776"/>
    <lineage>
        <taxon>Eukaryota</taxon>
        <taxon>Viridiplantae</taxon>
        <taxon>Streptophyta</taxon>
        <taxon>Embryophyta</taxon>
        <taxon>Tracheophyta</taxon>
        <taxon>Spermatophyta</taxon>
        <taxon>Magnoliopsida</taxon>
        <taxon>eudicotyledons</taxon>
        <taxon>Gunneridae</taxon>
        <taxon>Pentapetalae</taxon>
        <taxon>rosids</taxon>
        <taxon>malvids</taxon>
        <taxon>Brassicales</taxon>
        <taxon>Brassicaceae</taxon>
        <taxon>Cardamineae</taxon>
        <taxon>Cardamine</taxon>
    </lineage>
</organism>
<protein>
    <submittedName>
        <fullName evidence="4">MATH domain and coiled-coil domain-containing protein</fullName>
    </submittedName>
</protein>
<dbReference type="InterPro" id="IPR008974">
    <property type="entry name" value="TRAF-like"/>
</dbReference>
<dbReference type="SMART" id="SM00061">
    <property type="entry name" value="MATH"/>
    <property type="match status" value="1"/>
</dbReference>
<dbReference type="EMBL" id="JBANAX010000936">
    <property type="protein sequence ID" value="KAL1187979.1"/>
    <property type="molecule type" value="Genomic_DNA"/>
</dbReference>
<dbReference type="Pfam" id="PF22486">
    <property type="entry name" value="MATH_2"/>
    <property type="match status" value="1"/>
</dbReference>
<dbReference type="InterPro" id="IPR002083">
    <property type="entry name" value="MATH/TRAF_dom"/>
</dbReference>
<feature type="domain" description="MATH" evidence="3">
    <location>
        <begin position="6"/>
        <end position="129"/>
    </location>
</feature>
<keyword evidence="5" id="KW-1185">Reference proteome</keyword>
<dbReference type="PANTHER" id="PTHR46236:SF18">
    <property type="entry name" value="MATH DOMAIN-CONTAINING PROTEIN"/>
    <property type="match status" value="1"/>
</dbReference>
<dbReference type="InterPro" id="IPR050804">
    <property type="entry name" value="MCC"/>
</dbReference>
<accession>A0ABD0ZA39</accession>
<dbReference type="PROSITE" id="PS50144">
    <property type="entry name" value="MATH"/>
    <property type="match status" value="1"/>
</dbReference>
<evidence type="ECO:0000313" key="5">
    <source>
        <dbReference type="Proteomes" id="UP001558713"/>
    </source>
</evidence>
<keyword evidence="1 2" id="KW-0175">Coiled coil</keyword>
<evidence type="ECO:0000256" key="1">
    <source>
        <dbReference type="ARBA" id="ARBA00023054"/>
    </source>
</evidence>
<gene>
    <name evidence="4" type="ORF">V5N11_007522</name>
</gene>
<proteinExistence type="predicted"/>